<reference evidence="4 5" key="1">
    <citation type="journal article" date="2023" name="Sci. Data">
        <title>Genome assembly of the Korean intertidal mud-creeper Batillaria attramentaria.</title>
        <authorList>
            <person name="Patra A.K."/>
            <person name="Ho P.T."/>
            <person name="Jun S."/>
            <person name="Lee S.J."/>
            <person name="Kim Y."/>
            <person name="Won Y.J."/>
        </authorList>
    </citation>
    <scope>NUCLEOTIDE SEQUENCE [LARGE SCALE GENOMIC DNA]</scope>
    <source>
        <strain evidence="4">Wonlab-2016</strain>
    </source>
</reference>
<comment type="caution">
    <text evidence="4">The sequence shown here is derived from an EMBL/GenBank/DDBJ whole genome shotgun (WGS) entry which is preliminary data.</text>
</comment>
<evidence type="ECO:0000313" key="5">
    <source>
        <dbReference type="Proteomes" id="UP001519460"/>
    </source>
</evidence>
<keyword evidence="2" id="KW-0732">Signal</keyword>
<keyword evidence="5" id="KW-1185">Reference proteome</keyword>
<dbReference type="Gene3D" id="3.40.50.1110">
    <property type="entry name" value="SGNH hydrolase"/>
    <property type="match status" value="1"/>
</dbReference>
<feature type="signal peptide" evidence="2">
    <location>
        <begin position="1"/>
        <end position="20"/>
    </location>
</feature>
<evidence type="ECO:0000313" key="4">
    <source>
        <dbReference type="EMBL" id="KAK7476217.1"/>
    </source>
</evidence>
<dbReference type="AlphaFoldDB" id="A0ABD0JMT8"/>
<gene>
    <name evidence="4" type="ORF">BaRGS_00032571</name>
</gene>
<dbReference type="EMBL" id="JACVVK020000382">
    <property type="protein sequence ID" value="KAK7476217.1"/>
    <property type="molecule type" value="Genomic_DNA"/>
</dbReference>
<proteinExistence type="predicted"/>
<dbReference type="PANTHER" id="PTHR22901:SF0">
    <property type="entry name" value="SIALATE O-ACETYLESTERASE"/>
    <property type="match status" value="1"/>
</dbReference>
<name>A0ABD0JMT8_9CAEN</name>
<dbReference type="InterPro" id="IPR036514">
    <property type="entry name" value="SGNH_hydro_sf"/>
</dbReference>
<feature type="domain" description="Sialate O-acetylesterase" evidence="3">
    <location>
        <begin position="110"/>
        <end position="342"/>
    </location>
</feature>
<dbReference type="GO" id="GO:0016787">
    <property type="term" value="F:hydrolase activity"/>
    <property type="evidence" value="ECO:0007669"/>
    <property type="project" value="UniProtKB-KW"/>
</dbReference>
<protein>
    <recommendedName>
        <fullName evidence="3">Sialate O-acetylesterase domain-containing protein</fullName>
    </recommendedName>
</protein>
<dbReference type="Pfam" id="PF03629">
    <property type="entry name" value="SASA"/>
    <property type="match status" value="1"/>
</dbReference>
<feature type="chain" id="PRO_5044824579" description="Sialate O-acetylesterase domain-containing protein" evidence="2">
    <location>
        <begin position="21"/>
        <end position="497"/>
    </location>
</feature>
<sequence>MSSLVLLLVVLAIFAGNVHCALKLASEFHSHMVLQRGPQHAVLWGTASTEGDTVTAKVTGQGSHIAPVTTKVTNGHWKLKLHAVTQKGPFVITVSSSEGDVTLNDVLFGDVWLCSGQSNMYFTFNSVMNATAEIQNALHYHDVRFTRAKLVQSATPQTNMVFDIPWTGPTTQRLSQSSAVCWLFGQYLYDHLHYPIGLIESSWGGTPIEAWSPPEAIHDCSGTTKRGPRANSVLWNAMINPLLGMTLYGAIWYQGEGNAGHAAKYSCQIQALVNRWREAFNKQSLRETDIHFPFGYVQLAGNAHNDAVGSFPAERWAQTANHGYSPNPDLPNTFMAVAMDLPDFDSPRGTIHPRYKQDVAERLVLGALNVAYGQNDVTFQGPFPTRFTRNEAQHKLTIEYDHGHTPIEIRSQDGFEVCCSATSTTKCTEGHDQWVAAPITGHNAGHVTVSYAGCGTRHLVGMRYEWKTSPCEYKMCTVYASDSELPAPTYITHTLPQ</sequence>
<accession>A0ABD0JMT8</accession>
<evidence type="ECO:0000256" key="1">
    <source>
        <dbReference type="ARBA" id="ARBA00022801"/>
    </source>
</evidence>
<dbReference type="Proteomes" id="UP001519460">
    <property type="component" value="Unassembled WGS sequence"/>
</dbReference>
<organism evidence="4 5">
    <name type="scientific">Batillaria attramentaria</name>
    <dbReference type="NCBI Taxonomy" id="370345"/>
    <lineage>
        <taxon>Eukaryota</taxon>
        <taxon>Metazoa</taxon>
        <taxon>Spiralia</taxon>
        <taxon>Lophotrochozoa</taxon>
        <taxon>Mollusca</taxon>
        <taxon>Gastropoda</taxon>
        <taxon>Caenogastropoda</taxon>
        <taxon>Sorbeoconcha</taxon>
        <taxon>Cerithioidea</taxon>
        <taxon>Batillariidae</taxon>
        <taxon>Batillaria</taxon>
    </lineage>
</organism>
<keyword evidence="1" id="KW-0378">Hydrolase</keyword>
<evidence type="ECO:0000259" key="3">
    <source>
        <dbReference type="Pfam" id="PF03629"/>
    </source>
</evidence>
<dbReference type="InterPro" id="IPR039329">
    <property type="entry name" value="SIAE"/>
</dbReference>
<dbReference type="SUPFAM" id="SSF52266">
    <property type="entry name" value="SGNH hydrolase"/>
    <property type="match status" value="1"/>
</dbReference>
<dbReference type="PANTHER" id="PTHR22901">
    <property type="entry name" value="SIALATE O-ACETYLESTERASE"/>
    <property type="match status" value="1"/>
</dbReference>
<evidence type="ECO:0000256" key="2">
    <source>
        <dbReference type="SAM" id="SignalP"/>
    </source>
</evidence>
<dbReference type="InterPro" id="IPR005181">
    <property type="entry name" value="SASA"/>
</dbReference>